<proteinExistence type="predicted"/>
<organism evidence="1 2">
    <name type="scientific">Clonorchis sinensis</name>
    <name type="common">Chinese liver fluke</name>
    <dbReference type="NCBI Taxonomy" id="79923"/>
    <lineage>
        <taxon>Eukaryota</taxon>
        <taxon>Metazoa</taxon>
        <taxon>Spiralia</taxon>
        <taxon>Lophotrochozoa</taxon>
        <taxon>Platyhelminthes</taxon>
        <taxon>Trematoda</taxon>
        <taxon>Digenea</taxon>
        <taxon>Opisthorchiida</taxon>
        <taxon>Opisthorchiata</taxon>
        <taxon>Opisthorchiidae</taxon>
        <taxon>Clonorchis</taxon>
    </lineage>
</organism>
<evidence type="ECO:0000313" key="1">
    <source>
        <dbReference type="EMBL" id="KAG5447050.1"/>
    </source>
</evidence>
<dbReference type="Proteomes" id="UP000286415">
    <property type="component" value="Unassembled WGS sequence"/>
</dbReference>
<dbReference type="EMBL" id="NIRI02000042">
    <property type="protein sequence ID" value="KAG5447050.1"/>
    <property type="molecule type" value="Genomic_DNA"/>
</dbReference>
<sequence length="125" mass="13776">MDGNSWRATSTSERGLSNDYVCMFFRFEVLGAAIVKGVSLTLVPKPPLTSFDAFRKQLNRVVSELQGPEARRATAILKQLIVQGQILPRSCSKSATDGLPSVVGDTAPQTRWRCRHTDLGFCMLC</sequence>
<evidence type="ECO:0000313" key="2">
    <source>
        <dbReference type="Proteomes" id="UP000286415"/>
    </source>
</evidence>
<name>A0A3R7F6Q0_CLOSI</name>
<accession>A0A3R7F6Q0</accession>
<dbReference type="InParanoid" id="A0A3R7F6Q0"/>
<reference evidence="1 2" key="2">
    <citation type="journal article" date="2021" name="Genomics">
        <title>High-quality reference genome for Clonorchis sinensis.</title>
        <authorList>
            <person name="Young N.D."/>
            <person name="Stroehlein A.J."/>
            <person name="Kinkar L."/>
            <person name="Wang T."/>
            <person name="Sohn W.M."/>
            <person name="Chang B.C.H."/>
            <person name="Kaur P."/>
            <person name="Weisz D."/>
            <person name="Dudchenko O."/>
            <person name="Aiden E.L."/>
            <person name="Korhonen P.K."/>
            <person name="Gasser R.B."/>
        </authorList>
    </citation>
    <scope>NUCLEOTIDE SEQUENCE [LARGE SCALE GENOMIC DNA]</scope>
    <source>
        <strain evidence="1">Cs-k2</strain>
    </source>
</reference>
<reference evidence="1 2" key="1">
    <citation type="journal article" date="2018" name="Biotechnol. Adv.">
        <title>Improved genomic resources and new bioinformatic workflow for the carcinogenic parasite Clonorchis sinensis: Biotechnological implications.</title>
        <authorList>
            <person name="Wang D."/>
            <person name="Korhonen P.K."/>
            <person name="Gasser R.B."/>
            <person name="Young N.D."/>
        </authorList>
    </citation>
    <scope>NUCLEOTIDE SEQUENCE [LARGE SCALE GENOMIC DNA]</scope>
    <source>
        <strain evidence="1">Cs-k2</strain>
    </source>
</reference>
<comment type="caution">
    <text evidence="1">The sequence shown here is derived from an EMBL/GenBank/DDBJ whole genome shotgun (WGS) entry which is preliminary data.</text>
</comment>
<keyword evidence="2" id="KW-1185">Reference proteome</keyword>
<protein>
    <submittedName>
        <fullName evidence="1">Uncharacterized protein</fullName>
    </submittedName>
</protein>
<gene>
    <name evidence="1" type="ORF">CSKR_108899</name>
</gene>
<dbReference type="AlphaFoldDB" id="A0A3R7F6Q0"/>